<dbReference type="SUPFAM" id="SSF47240">
    <property type="entry name" value="Ferritin-like"/>
    <property type="match status" value="1"/>
</dbReference>
<organism evidence="1 2">
    <name type="scientific">Massilia horti</name>
    <dbReference type="NCBI Taxonomy" id="2562153"/>
    <lineage>
        <taxon>Bacteria</taxon>
        <taxon>Pseudomonadati</taxon>
        <taxon>Pseudomonadota</taxon>
        <taxon>Betaproteobacteria</taxon>
        <taxon>Burkholderiales</taxon>
        <taxon>Oxalobacteraceae</taxon>
        <taxon>Telluria group</taxon>
        <taxon>Massilia</taxon>
    </lineage>
</organism>
<evidence type="ECO:0000313" key="1">
    <source>
        <dbReference type="EMBL" id="TFW28032.1"/>
    </source>
</evidence>
<accession>A0A4Y9SMY5</accession>
<evidence type="ECO:0000313" key="2">
    <source>
        <dbReference type="Proteomes" id="UP000297258"/>
    </source>
</evidence>
<sequence>MPPTDPAVLDFAHHNTRHWFSPSRGPLKPGSDAHRHETCRMFRETFNPYRPAVLDWPKLDPATLQRIVSLPIWDIAVQTEGKARLRMAAYARTLSDPEMRDALALNAWEENRHKEVLSRMVAAYGIRLAPAAAYIYPKDPEWAYLVTGYSECIDSFFAFGLFELARRSGMFPPALVDTFEPVMQEECRHILLFANWAAWHRTRLPWWRRLRFEAKVLAVWAFLGWERIGLARTVDADGKQQEHDNNFTVTGAQSVSTANLSVPALMSLCLEENDRRFSGYDSRLLRPTTVPRLVKLALRLMPKSAGH</sequence>
<gene>
    <name evidence="1" type="ORF">E4O92_22340</name>
</gene>
<name>A0A4Y9SMY5_9BURK</name>
<comment type="caution">
    <text evidence="1">The sequence shown here is derived from an EMBL/GenBank/DDBJ whole genome shotgun (WGS) entry which is preliminary data.</text>
</comment>
<dbReference type="EMBL" id="SPUM01000143">
    <property type="protein sequence ID" value="TFW28032.1"/>
    <property type="molecule type" value="Genomic_DNA"/>
</dbReference>
<proteinExistence type="predicted"/>
<dbReference type="OrthoDB" id="8959011at2"/>
<reference evidence="1 2" key="1">
    <citation type="submission" date="2019-03" db="EMBL/GenBank/DDBJ databases">
        <title>Draft genome of Massilia hortus sp. nov., a novel bacterial species of the Oxalobacteraceae family.</title>
        <authorList>
            <person name="Peta V."/>
            <person name="Raths R."/>
            <person name="Bucking H."/>
        </authorList>
    </citation>
    <scope>NUCLEOTIDE SEQUENCE [LARGE SCALE GENOMIC DNA]</scope>
    <source>
        <strain evidence="1 2">ONC3</strain>
    </source>
</reference>
<dbReference type="AlphaFoldDB" id="A0A4Y9SMY5"/>
<dbReference type="Proteomes" id="UP000297258">
    <property type="component" value="Unassembled WGS sequence"/>
</dbReference>
<dbReference type="InterPro" id="IPR009078">
    <property type="entry name" value="Ferritin-like_SF"/>
</dbReference>
<protein>
    <submittedName>
        <fullName evidence="1">Ferritin-like domain-containing protein</fullName>
    </submittedName>
</protein>
<keyword evidence="2" id="KW-1185">Reference proteome</keyword>